<evidence type="ECO:0000313" key="1">
    <source>
        <dbReference type="EMBL" id="CAH1403588.1"/>
    </source>
</evidence>
<dbReference type="EMBL" id="OV725081">
    <property type="protein sequence ID" value="CAH1403588.1"/>
    <property type="molecule type" value="Genomic_DNA"/>
</dbReference>
<protein>
    <submittedName>
        <fullName evidence="1">Uncharacterized protein</fullName>
    </submittedName>
</protein>
<gene>
    <name evidence="1" type="ORF">NEZAVI_LOCUS12181</name>
</gene>
<sequence>MVTTGYIVGPEEYRPVGSICLPSSSKELVWSYIKGCVGVALLWRNSYTVSGQHAVQNWLLCSNCPLSTACFIFMSAIFTHLNKQYKQIRSYMFFGTEVQLQGWAMDVYVVRDIYNDKNF</sequence>
<reference evidence="1" key="1">
    <citation type="submission" date="2022-01" db="EMBL/GenBank/DDBJ databases">
        <authorList>
            <person name="King R."/>
        </authorList>
    </citation>
    <scope>NUCLEOTIDE SEQUENCE</scope>
</reference>
<dbReference type="AlphaFoldDB" id="A0A9P0HJ80"/>
<proteinExistence type="predicted"/>
<accession>A0A9P0HJ80</accession>
<name>A0A9P0HJ80_NEZVI</name>
<keyword evidence="2" id="KW-1185">Reference proteome</keyword>
<dbReference type="Proteomes" id="UP001152798">
    <property type="component" value="Chromosome 5"/>
</dbReference>
<organism evidence="1 2">
    <name type="scientific">Nezara viridula</name>
    <name type="common">Southern green stink bug</name>
    <name type="synonym">Cimex viridulus</name>
    <dbReference type="NCBI Taxonomy" id="85310"/>
    <lineage>
        <taxon>Eukaryota</taxon>
        <taxon>Metazoa</taxon>
        <taxon>Ecdysozoa</taxon>
        <taxon>Arthropoda</taxon>
        <taxon>Hexapoda</taxon>
        <taxon>Insecta</taxon>
        <taxon>Pterygota</taxon>
        <taxon>Neoptera</taxon>
        <taxon>Paraneoptera</taxon>
        <taxon>Hemiptera</taxon>
        <taxon>Heteroptera</taxon>
        <taxon>Panheteroptera</taxon>
        <taxon>Pentatomomorpha</taxon>
        <taxon>Pentatomoidea</taxon>
        <taxon>Pentatomidae</taxon>
        <taxon>Pentatominae</taxon>
        <taxon>Nezara</taxon>
    </lineage>
</organism>
<evidence type="ECO:0000313" key="2">
    <source>
        <dbReference type="Proteomes" id="UP001152798"/>
    </source>
</evidence>